<feature type="transmembrane region" description="Helical" evidence="7">
    <location>
        <begin position="21"/>
        <end position="42"/>
    </location>
</feature>
<dbReference type="Pfam" id="PF01569">
    <property type="entry name" value="PAP2"/>
    <property type="match status" value="1"/>
</dbReference>
<proteinExistence type="predicted"/>
<evidence type="ECO:0000256" key="1">
    <source>
        <dbReference type="ARBA" id="ARBA00004651"/>
    </source>
</evidence>
<feature type="transmembrane region" description="Helical" evidence="7">
    <location>
        <begin position="124"/>
        <end position="141"/>
    </location>
</feature>
<name>A0A1G2F572_9BACT</name>
<comment type="caution">
    <text evidence="9">The sequence shown here is derived from an EMBL/GenBank/DDBJ whole genome shotgun (WGS) entry which is preliminary data.</text>
</comment>
<reference evidence="9 10" key="1">
    <citation type="journal article" date="2016" name="Nat. Commun.">
        <title>Thousands of microbial genomes shed light on interconnected biogeochemical processes in an aquifer system.</title>
        <authorList>
            <person name="Anantharaman K."/>
            <person name="Brown C.T."/>
            <person name="Hug L.A."/>
            <person name="Sharon I."/>
            <person name="Castelle C.J."/>
            <person name="Probst A.J."/>
            <person name="Thomas B.C."/>
            <person name="Singh A."/>
            <person name="Wilkins M.J."/>
            <person name="Karaoz U."/>
            <person name="Brodie E.L."/>
            <person name="Williams K.H."/>
            <person name="Hubbard S.S."/>
            <person name="Banfield J.F."/>
        </authorList>
    </citation>
    <scope>NUCLEOTIDE SEQUENCE [LARGE SCALE GENOMIC DNA]</scope>
</reference>
<dbReference type="InterPro" id="IPR000326">
    <property type="entry name" value="PAP2/HPO"/>
</dbReference>
<feature type="transmembrane region" description="Helical" evidence="7">
    <location>
        <begin position="147"/>
        <end position="165"/>
    </location>
</feature>
<dbReference type="EMBL" id="MHMS01000003">
    <property type="protein sequence ID" value="OGZ32711.1"/>
    <property type="molecule type" value="Genomic_DNA"/>
</dbReference>
<dbReference type="Gene3D" id="1.20.144.10">
    <property type="entry name" value="Phosphatidic acid phosphatase type 2/haloperoxidase"/>
    <property type="match status" value="1"/>
</dbReference>
<dbReference type="GO" id="GO:0016787">
    <property type="term" value="F:hydrolase activity"/>
    <property type="evidence" value="ECO:0007669"/>
    <property type="project" value="UniProtKB-KW"/>
</dbReference>
<evidence type="ECO:0000259" key="8">
    <source>
        <dbReference type="SMART" id="SM00014"/>
    </source>
</evidence>
<feature type="domain" description="Phosphatidic acid phosphatase type 2/haloperoxidase" evidence="8">
    <location>
        <begin position="54"/>
        <end position="162"/>
    </location>
</feature>
<comment type="subcellular location">
    <subcellularLocation>
        <location evidence="1">Cell membrane</location>
        <topology evidence="1">Multi-pass membrane protein</topology>
    </subcellularLocation>
</comment>
<evidence type="ECO:0000256" key="6">
    <source>
        <dbReference type="ARBA" id="ARBA00023136"/>
    </source>
</evidence>
<sequence>MEASIVLSVNNFVSQSQFLSWLIWFFATYFVGLIFFIFFWFIIFAADKKQELKIAFYVLLSAAMARGVTEIIRFFYHKPRPFEVIGGINKLFSEFSPAFPSGHATFFFAFATAVFLYHRKLGMIFFAMALINSLARVASGVHWPSDVLAGAAVGIITALILFKAFEKIRSKFERRLKAIDKN</sequence>
<evidence type="ECO:0000256" key="4">
    <source>
        <dbReference type="ARBA" id="ARBA00022801"/>
    </source>
</evidence>
<dbReference type="SUPFAM" id="SSF48317">
    <property type="entry name" value="Acid phosphatase/Vanadium-dependent haloperoxidase"/>
    <property type="match status" value="1"/>
</dbReference>
<dbReference type="InterPro" id="IPR036938">
    <property type="entry name" value="PAP2/HPO_sf"/>
</dbReference>
<evidence type="ECO:0000313" key="10">
    <source>
        <dbReference type="Proteomes" id="UP000176787"/>
    </source>
</evidence>
<dbReference type="PANTHER" id="PTHR14969">
    <property type="entry name" value="SPHINGOSINE-1-PHOSPHATE PHOSPHOHYDROLASE"/>
    <property type="match status" value="1"/>
</dbReference>
<evidence type="ECO:0000313" key="9">
    <source>
        <dbReference type="EMBL" id="OGZ32711.1"/>
    </source>
</evidence>
<feature type="transmembrane region" description="Helical" evidence="7">
    <location>
        <begin position="96"/>
        <end position="117"/>
    </location>
</feature>
<organism evidence="9 10">
    <name type="scientific">Candidatus Niyogibacteria bacterium RIFCSPLOWO2_12_FULL_41_13</name>
    <dbReference type="NCBI Taxonomy" id="1801726"/>
    <lineage>
        <taxon>Bacteria</taxon>
        <taxon>Candidatus Niyogiibacteriota</taxon>
    </lineage>
</organism>
<evidence type="ECO:0000256" key="5">
    <source>
        <dbReference type="ARBA" id="ARBA00022989"/>
    </source>
</evidence>
<dbReference type="GO" id="GO:0005886">
    <property type="term" value="C:plasma membrane"/>
    <property type="evidence" value="ECO:0007669"/>
    <property type="project" value="UniProtKB-SubCell"/>
</dbReference>
<dbReference type="STRING" id="1801726.A3H02_03010"/>
<keyword evidence="6 7" id="KW-0472">Membrane</keyword>
<feature type="transmembrane region" description="Helical" evidence="7">
    <location>
        <begin position="54"/>
        <end position="76"/>
    </location>
</feature>
<dbReference type="Proteomes" id="UP000176787">
    <property type="component" value="Unassembled WGS sequence"/>
</dbReference>
<keyword evidence="2" id="KW-1003">Cell membrane</keyword>
<keyword evidence="4" id="KW-0378">Hydrolase</keyword>
<accession>A0A1G2F572</accession>
<protein>
    <recommendedName>
        <fullName evidence="8">Phosphatidic acid phosphatase type 2/haloperoxidase domain-containing protein</fullName>
    </recommendedName>
</protein>
<keyword evidence="5 7" id="KW-1133">Transmembrane helix</keyword>
<dbReference type="PANTHER" id="PTHR14969:SF62">
    <property type="entry name" value="DECAPRENYLPHOSPHORYL-5-PHOSPHORIBOSE PHOSPHATASE RV3807C-RELATED"/>
    <property type="match status" value="1"/>
</dbReference>
<evidence type="ECO:0000256" key="3">
    <source>
        <dbReference type="ARBA" id="ARBA00022692"/>
    </source>
</evidence>
<keyword evidence="3 7" id="KW-0812">Transmembrane</keyword>
<evidence type="ECO:0000256" key="7">
    <source>
        <dbReference type="SAM" id="Phobius"/>
    </source>
</evidence>
<dbReference type="AlphaFoldDB" id="A0A1G2F572"/>
<evidence type="ECO:0000256" key="2">
    <source>
        <dbReference type="ARBA" id="ARBA00022475"/>
    </source>
</evidence>
<dbReference type="SMART" id="SM00014">
    <property type="entry name" value="acidPPc"/>
    <property type="match status" value="1"/>
</dbReference>
<gene>
    <name evidence="9" type="ORF">A3H02_03010</name>
</gene>